<dbReference type="EMBL" id="JANAKD010000078">
    <property type="protein sequence ID" value="KAJ3497977.1"/>
    <property type="molecule type" value="Genomic_DNA"/>
</dbReference>
<evidence type="ECO:0000313" key="2">
    <source>
        <dbReference type="Proteomes" id="UP001148737"/>
    </source>
</evidence>
<name>A0ACC1R3L4_9HYPO</name>
<reference evidence="1" key="1">
    <citation type="submission" date="2022-07" db="EMBL/GenBank/DDBJ databases">
        <title>Genome Sequence of Lecanicillium saksenae.</title>
        <authorList>
            <person name="Buettner E."/>
        </authorList>
    </citation>
    <scope>NUCLEOTIDE SEQUENCE</scope>
    <source>
        <strain evidence="1">VT-O1</strain>
    </source>
</reference>
<sequence>MMRRGHAGGRRMERHPSAARLHHKATPRAQRLVHNLLAGAGTRAGARGDAPALADHVYQLPDAKGDAGEDGEEDDDDDGDDVVALHHGGQMVWRGFKSRSCVQDRFDAQASGGGGGGEPRISLGCGE</sequence>
<organism evidence="1 2">
    <name type="scientific">Lecanicillium saksenae</name>
    <dbReference type="NCBI Taxonomy" id="468837"/>
    <lineage>
        <taxon>Eukaryota</taxon>
        <taxon>Fungi</taxon>
        <taxon>Dikarya</taxon>
        <taxon>Ascomycota</taxon>
        <taxon>Pezizomycotina</taxon>
        <taxon>Sordariomycetes</taxon>
        <taxon>Hypocreomycetidae</taxon>
        <taxon>Hypocreales</taxon>
        <taxon>Cordycipitaceae</taxon>
        <taxon>Lecanicillium</taxon>
    </lineage>
</organism>
<dbReference type="Proteomes" id="UP001148737">
    <property type="component" value="Unassembled WGS sequence"/>
</dbReference>
<proteinExistence type="predicted"/>
<accession>A0ACC1R3L4</accession>
<evidence type="ECO:0000313" key="1">
    <source>
        <dbReference type="EMBL" id="KAJ3497977.1"/>
    </source>
</evidence>
<keyword evidence="2" id="KW-1185">Reference proteome</keyword>
<comment type="caution">
    <text evidence="1">The sequence shown here is derived from an EMBL/GenBank/DDBJ whole genome shotgun (WGS) entry which is preliminary data.</text>
</comment>
<gene>
    <name evidence="1" type="ORF">NLG97_g1475</name>
</gene>
<protein>
    <submittedName>
        <fullName evidence="1">Uncharacterized protein</fullName>
    </submittedName>
</protein>